<evidence type="ECO:0008006" key="3">
    <source>
        <dbReference type="Google" id="ProtNLM"/>
    </source>
</evidence>
<dbReference type="EMBL" id="BLAL01000025">
    <property type="protein sequence ID" value="GES76685.1"/>
    <property type="molecule type" value="Genomic_DNA"/>
</dbReference>
<dbReference type="GO" id="GO:0003676">
    <property type="term" value="F:nucleic acid binding"/>
    <property type="evidence" value="ECO:0007669"/>
    <property type="project" value="InterPro"/>
</dbReference>
<dbReference type="Gene3D" id="3.30.420.10">
    <property type="entry name" value="Ribonuclease H-like superfamily/Ribonuclease H"/>
    <property type="match status" value="1"/>
</dbReference>
<protein>
    <recommendedName>
        <fullName evidence="3">Integrase catalytic domain-containing protein</fullName>
    </recommendedName>
</protein>
<sequence length="451" mass="52697">MFNGGNSYQDVIKIAGHYTDDVKNASMIINSYLRKGEFIVFDLIRPEDDPLAICLRFNTPLNLQKEIKARQKCKKKLNKQALHQIHKLQPKFIQYASFSSIQTLNKAHQSDITPMSHDKVGNHIYKYREVIKIIATRYRCSFALTDKSSAQMAKAIQKIYNDLNDPLNLPKDFIVDRGTKYMGECRDLLLSYGVRIQYTNSKHGIAIAKSDHQEFEKHAYFWQDAEDFHLSLTDRSRTWFKGLCINDNIFNNTPTLLIGMSPNETVKKALKGKVEHRRPVCYNKPLLPSYTEVWHLLEPGELEGGRKRATDCNWSPEVFTIDSYLIKENQPILYKLYNDLRCSFAFEALWKALDLDYMSEKRACRLDHWIWRYLRLKLRYEFLTYIVVKSAHMGSLLKFIVYKKFVGKLLLDHLVQDHGKGSYNHLDYLPQLAQHLDLILSNIFAIFFSMS</sequence>
<dbReference type="AlphaFoldDB" id="A0A8H3QDH6"/>
<dbReference type="InterPro" id="IPR012337">
    <property type="entry name" value="RNaseH-like_sf"/>
</dbReference>
<evidence type="ECO:0000313" key="2">
    <source>
        <dbReference type="Proteomes" id="UP000615446"/>
    </source>
</evidence>
<gene>
    <name evidence="1" type="ORF">RCL2_000408300</name>
</gene>
<evidence type="ECO:0000313" key="1">
    <source>
        <dbReference type="EMBL" id="GES76685.1"/>
    </source>
</evidence>
<dbReference type="InterPro" id="IPR036397">
    <property type="entry name" value="RNaseH_sf"/>
</dbReference>
<reference evidence="1" key="1">
    <citation type="submission" date="2019-10" db="EMBL/GenBank/DDBJ databases">
        <title>Conservation and host-specific expression of non-tandemly repeated heterogenous ribosome RNA gene in arbuscular mycorrhizal fungi.</title>
        <authorList>
            <person name="Maeda T."/>
            <person name="Kobayashi Y."/>
            <person name="Nakagawa T."/>
            <person name="Ezawa T."/>
            <person name="Yamaguchi K."/>
            <person name="Bino T."/>
            <person name="Nishimoto Y."/>
            <person name="Shigenobu S."/>
            <person name="Kawaguchi M."/>
        </authorList>
    </citation>
    <scope>NUCLEOTIDE SEQUENCE</scope>
    <source>
        <strain evidence="1">HR1</strain>
    </source>
</reference>
<comment type="caution">
    <text evidence="1">The sequence shown here is derived from an EMBL/GenBank/DDBJ whole genome shotgun (WGS) entry which is preliminary data.</text>
</comment>
<accession>A0A8H3QDH6</accession>
<organism evidence="1 2">
    <name type="scientific">Rhizophagus clarus</name>
    <dbReference type="NCBI Taxonomy" id="94130"/>
    <lineage>
        <taxon>Eukaryota</taxon>
        <taxon>Fungi</taxon>
        <taxon>Fungi incertae sedis</taxon>
        <taxon>Mucoromycota</taxon>
        <taxon>Glomeromycotina</taxon>
        <taxon>Glomeromycetes</taxon>
        <taxon>Glomerales</taxon>
        <taxon>Glomeraceae</taxon>
        <taxon>Rhizophagus</taxon>
    </lineage>
</organism>
<proteinExistence type="predicted"/>
<name>A0A8H3QDH6_9GLOM</name>
<dbReference type="Proteomes" id="UP000615446">
    <property type="component" value="Unassembled WGS sequence"/>
</dbReference>
<dbReference type="SUPFAM" id="SSF53098">
    <property type="entry name" value="Ribonuclease H-like"/>
    <property type="match status" value="1"/>
</dbReference>